<sequence>MGCHTWNDKKDSIGPNDGNTYELRSQSDHIRKLLKMCCRDTLANDLDNLDDTDSDDVDSDVSENEYDDGICSDEDYCEEEEDKEDEGFCEILYVEKEDSEGDDEDDTDDTEDDEYDSETSEDAETEEEECSNFVMEGESSRKRKEPMSGYHWEDEAIDIVKKAFQKSRDESQKETSKRFTAIIDMVKEHMKKKEESTELTCQLETVDAQLTLMNDILEGRIDLIEECNRLEDVKDILEKDVKDCIVPEIHWDKLRIPFSG</sequence>
<feature type="region of interest" description="Disordered" evidence="1">
    <location>
        <begin position="1"/>
        <end position="22"/>
    </location>
</feature>
<gene>
    <name evidence="3" type="primary">LOC104773904</name>
</gene>
<name>A0ABM0Y7S3_CAMSA</name>
<evidence type="ECO:0000313" key="2">
    <source>
        <dbReference type="Proteomes" id="UP000694864"/>
    </source>
</evidence>
<proteinExistence type="predicted"/>
<keyword evidence="2" id="KW-1185">Reference proteome</keyword>
<feature type="region of interest" description="Disordered" evidence="1">
    <location>
        <begin position="44"/>
        <end position="148"/>
    </location>
</feature>
<protein>
    <submittedName>
        <fullName evidence="3">Eukaryotic translation initiation factor 3 subunit C-like</fullName>
    </submittedName>
</protein>
<organism evidence="2 3">
    <name type="scientific">Camelina sativa</name>
    <name type="common">False flax</name>
    <name type="synonym">Myagrum sativum</name>
    <dbReference type="NCBI Taxonomy" id="90675"/>
    <lineage>
        <taxon>Eukaryota</taxon>
        <taxon>Viridiplantae</taxon>
        <taxon>Streptophyta</taxon>
        <taxon>Embryophyta</taxon>
        <taxon>Tracheophyta</taxon>
        <taxon>Spermatophyta</taxon>
        <taxon>Magnoliopsida</taxon>
        <taxon>eudicotyledons</taxon>
        <taxon>Gunneridae</taxon>
        <taxon>Pentapetalae</taxon>
        <taxon>rosids</taxon>
        <taxon>malvids</taxon>
        <taxon>Brassicales</taxon>
        <taxon>Brassicaceae</taxon>
        <taxon>Camelineae</taxon>
        <taxon>Camelina</taxon>
    </lineage>
</organism>
<feature type="compositionally biased region" description="Acidic residues" evidence="1">
    <location>
        <begin position="47"/>
        <end position="88"/>
    </location>
</feature>
<feature type="compositionally biased region" description="Basic and acidic residues" evidence="1">
    <location>
        <begin position="1"/>
        <end position="12"/>
    </location>
</feature>
<accession>A0ABM0Y7S3</accession>
<feature type="compositionally biased region" description="Acidic residues" evidence="1">
    <location>
        <begin position="97"/>
        <end position="130"/>
    </location>
</feature>
<dbReference type="RefSeq" id="XP_010496876.1">
    <property type="nucleotide sequence ID" value="XM_010498574.1"/>
</dbReference>
<dbReference type="Proteomes" id="UP000694864">
    <property type="component" value="Unplaced"/>
</dbReference>
<reference evidence="2" key="1">
    <citation type="journal article" date="2014" name="Nat. Commun.">
        <title>The emerging biofuel crop Camelina sativa retains a highly undifferentiated hexaploid genome structure.</title>
        <authorList>
            <person name="Kagale S."/>
            <person name="Koh C."/>
            <person name="Nixon J."/>
            <person name="Bollina V."/>
            <person name="Clarke W.E."/>
            <person name="Tuteja R."/>
            <person name="Spillane C."/>
            <person name="Robinson S.J."/>
            <person name="Links M.G."/>
            <person name="Clarke C."/>
            <person name="Higgins E.E."/>
            <person name="Huebert T."/>
            <person name="Sharpe A.G."/>
            <person name="Parkin I.A."/>
        </authorList>
    </citation>
    <scope>NUCLEOTIDE SEQUENCE [LARGE SCALE GENOMIC DNA]</scope>
    <source>
        <strain evidence="2">cv. DH55</strain>
    </source>
</reference>
<reference evidence="3" key="2">
    <citation type="submission" date="2025-08" db="UniProtKB">
        <authorList>
            <consortium name="RefSeq"/>
        </authorList>
    </citation>
    <scope>IDENTIFICATION</scope>
    <source>
        <tissue evidence="3">Leaf</tissue>
    </source>
</reference>
<evidence type="ECO:0000313" key="3">
    <source>
        <dbReference type="RefSeq" id="XP_010496876.1"/>
    </source>
</evidence>
<dbReference type="GeneID" id="104773904"/>
<evidence type="ECO:0000256" key="1">
    <source>
        <dbReference type="SAM" id="MobiDB-lite"/>
    </source>
</evidence>